<dbReference type="PaxDb" id="3827-XP_004493305.1"/>
<comment type="similarity">
    <text evidence="2">Belongs to the glycosyl hydrolase 51 family.</text>
</comment>
<comment type="catalytic activity">
    <reaction evidence="1">
        <text>Hydrolysis of terminal non-reducing alpha-L-arabinofuranoside residues in alpha-L-arabinosides.</text>
        <dbReference type="EC" id="3.2.1.55"/>
    </reaction>
</comment>
<reference evidence="9" key="2">
    <citation type="submission" date="2025-08" db="UniProtKB">
        <authorList>
            <consortium name="RefSeq"/>
        </authorList>
    </citation>
    <scope>IDENTIFICATION</scope>
    <source>
        <tissue evidence="9">Etiolated seedlings</tissue>
    </source>
</reference>
<keyword evidence="5" id="KW-0378">Hydrolase</keyword>
<dbReference type="Pfam" id="PF06964">
    <property type="entry name" value="Alpha-L-AF_C"/>
    <property type="match status" value="1"/>
</dbReference>
<dbReference type="GO" id="GO:0046556">
    <property type="term" value="F:alpha-L-arabinofuranosidase activity"/>
    <property type="evidence" value="ECO:0007669"/>
    <property type="project" value="UniProtKB-EC"/>
</dbReference>
<protein>
    <recommendedName>
        <fullName evidence="3">non-reducing end alpha-L-arabinofuranosidase</fullName>
        <ecNumber evidence="3">3.2.1.55</ecNumber>
    </recommendedName>
</protein>
<evidence type="ECO:0000313" key="8">
    <source>
        <dbReference type="Proteomes" id="UP000087171"/>
    </source>
</evidence>
<evidence type="ECO:0000256" key="5">
    <source>
        <dbReference type="ARBA" id="ARBA00022801"/>
    </source>
</evidence>
<dbReference type="InterPro" id="IPR013780">
    <property type="entry name" value="Glyco_hydro_b"/>
</dbReference>
<dbReference type="RefSeq" id="XP_004493305.1">
    <property type="nucleotide sequence ID" value="XM_004493248.3"/>
</dbReference>
<evidence type="ECO:0000256" key="4">
    <source>
        <dbReference type="ARBA" id="ARBA00022729"/>
    </source>
</evidence>
<keyword evidence="4 6" id="KW-0732">Signal</keyword>
<dbReference type="KEGG" id="cam:101496619"/>
<dbReference type="Pfam" id="PF22848">
    <property type="entry name" value="ASD1_dom"/>
    <property type="match status" value="1"/>
</dbReference>
<dbReference type="InterPro" id="IPR051563">
    <property type="entry name" value="Glycosyl_Hydrolase_51"/>
</dbReference>
<evidence type="ECO:0000256" key="1">
    <source>
        <dbReference type="ARBA" id="ARBA00001462"/>
    </source>
</evidence>
<keyword evidence="8" id="KW-1185">Reference proteome</keyword>
<reference evidence="8" key="1">
    <citation type="journal article" date="2013" name="Nat. Biotechnol.">
        <title>Draft genome sequence of chickpea (Cicer arietinum) provides a resource for trait improvement.</title>
        <authorList>
            <person name="Varshney R.K."/>
            <person name="Song C."/>
            <person name="Saxena R.K."/>
            <person name="Azam S."/>
            <person name="Yu S."/>
            <person name="Sharpe A.G."/>
            <person name="Cannon S."/>
            <person name="Baek J."/>
            <person name="Rosen B.D."/>
            <person name="Tar'an B."/>
            <person name="Millan T."/>
            <person name="Zhang X."/>
            <person name="Ramsay L.D."/>
            <person name="Iwata A."/>
            <person name="Wang Y."/>
            <person name="Nelson W."/>
            <person name="Farmer A.D."/>
            <person name="Gaur P.M."/>
            <person name="Soderlund C."/>
            <person name="Penmetsa R.V."/>
            <person name="Xu C."/>
            <person name="Bharti A.K."/>
            <person name="He W."/>
            <person name="Winter P."/>
            <person name="Zhao S."/>
            <person name="Hane J.K."/>
            <person name="Carrasquilla-Garcia N."/>
            <person name="Condie J.A."/>
            <person name="Upadhyaya H.D."/>
            <person name="Luo M.C."/>
            <person name="Thudi M."/>
            <person name="Gowda C.L."/>
            <person name="Singh N.P."/>
            <person name="Lichtenzveig J."/>
            <person name="Gali K.K."/>
            <person name="Rubio J."/>
            <person name="Nadarajan N."/>
            <person name="Dolezel J."/>
            <person name="Bansal K.C."/>
            <person name="Xu X."/>
            <person name="Edwards D."/>
            <person name="Zhang G."/>
            <person name="Kahl G."/>
            <person name="Gil J."/>
            <person name="Singh K.B."/>
            <person name="Datta S.K."/>
            <person name="Jackson S.A."/>
            <person name="Wang J."/>
            <person name="Cook D.R."/>
        </authorList>
    </citation>
    <scope>NUCLEOTIDE SEQUENCE [LARGE SCALE GENOMIC DNA]</scope>
    <source>
        <strain evidence="8">cv. CDC Frontier</strain>
    </source>
</reference>
<dbReference type="SUPFAM" id="SSF51011">
    <property type="entry name" value="Glycosyl hydrolase domain"/>
    <property type="match status" value="1"/>
</dbReference>
<evidence type="ECO:0000256" key="6">
    <source>
        <dbReference type="SAM" id="SignalP"/>
    </source>
</evidence>
<dbReference type="InterPro" id="IPR055235">
    <property type="entry name" value="ASD1_cat"/>
</dbReference>
<evidence type="ECO:0000313" key="9">
    <source>
        <dbReference type="RefSeq" id="XP_004493305.1"/>
    </source>
</evidence>
<name>A0A1S2XRB0_CICAR</name>
<dbReference type="AlphaFoldDB" id="A0A1S2XRB0"/>
<dbReference type="SUPFAM" id="SSF51445">
    <property type="entry name" value="(Trans)glycosidases"/>
    <property type="match status" value="1"/>
</dbReference>
<dbReference type="Proteomes" id="UP000087171">
    <property type="component" value="Chromosome Ca3"/>
</dbReference>
<feature type="domain" description="Alpha-L-arabinofuranosidase C-terminal" evidence="7">
    <location>
        <begin position="456"/>
        <end position="643"/>
    </location>
</feature>
<dbReference type="GO" id="GO:0046373">
    <property type="term" value="P:L-arabinose metabolic process"/>
    <property type="evidence" value="ECO:0007669"/>
    <property type="project" value="InterPro"/>
</dbReference>
<organism evidence="8 9">
    <name type="scientific">Cicer arietinum</name>
    <name type="common">Chickpea</name>
    <name type="synonym">Garbanzo</name>
    <dbReference type="NCBI Taxonomy" id="3827"/>
    <lineage>
        <taxon>Eukaryota</taxon>
        <taxon>Viridiplantae</taxon>
        <taxon>Streptophyta</taxon>
        <taxon>Embryophyta</taxon>
        <taxon>Tracheophyta</taxon>
        <taxon>Spermatophyta</taxon>
        <taxon>Magnoliopsida</taxon>
        <taxon>eudicotyledons</taxon>
        <taxon>Gunneridae</taxon>
        <taxon>Pentapetalae</taxon>
        <taxon>rosids</taxon>
        <taxon>fabids</taxon>
        <taxon>Fabales</taxon>
        <taxon>Fabaceae</taxon>
        <taxon>Papilionoideae</taxon>
        <taxon>50 kb inversion clade</taxon>
        <taxon>NPAAA clade</taxon>
        <taxon>Hologalegina</taxon>
        <taxon>IRL clade</taxon>
        <taxon>Cicereae</taxon>
        <taxon>Cicer</taxon>
    </lineage>
</organism>
<dbReference type="InterPro" id="IPR010720">
    <property type="entry name" value="Alpha-L-AF_C"/>
</dbReference>
<evidence type="ECO:0000259" key="7">
    <source>
        <dbReference type="SMART" id="SM00813"/>
    </source>
</evidence>
<accession>A0A1S2XRB0</accession>
<feature type="chain" id="PRO_5010369989" description="non-reducing end alpha-L-arabinofuranosidase" evidence="6">
    <location>
        <begin position="29"/>
        <end position="651"/>
    </location>
</feature>
<dbReference type="Gene3D" id="3.20.20.80">
    <property type="entry name" value="Glycosidases"/>
    <property type="match status" value="1"/>
</dbReference>
<evidence type="ECO:0000256" key="3">
    <source>
        <dbReference type="ARBA" id="ARBA00012670"/>
    </source>
</evidence>
<feature type="signal peptide" evidence="6">
    <location>
        <begin position="1"/>
        <end position="28"/>
    </location>
</feature>
<dbReference type="PANTHER" id="PTHR31776:SF13">
    <property type="entry name" value="NON-REDUCING END ALPHA-L-ARABINOFURANOSIDASE"/>
    <property type="match status" value="1"/>
</dbReference>
<dbReference type="FunFam" id="3.20.20.80:FF:000025">
    <property type="entry name" value="Alpha-L-arabinofuranosidase 1"/>
    <property type="match status" value="1"/>
</dbReference>
<dbReference type="PANTHER" id="PTHR31776">
    <property type="entry name" value="ALPHA-L-ARABINOFURANOSIDASE 1"/>
    <property type="match status" value="1"/>
</dbReference>
<dbReference type="GeneID" id="101496619"/>
<dbReference type="SMART" id="SM00813">
    <property type="entry name" value="Alpha-L-AF_C"/>
    <property type="match status" value="1"/>
</dbReference>
<dbReference type="eggNOG" id="ENOG502QQEX">
    <property type="taxonomic scope" value="Eukaryota"/>
</dbReference>
<proteinExistence type="inferred from homology"/>
<evidence type="ECO:0000256" key="2">
    <source>
        <dbReference type="ARBA" id="ARBA00007186"/>
    </source>
</evidence>
<dbReference type="InterPro" id="IPR017853">
    <property type="entry name" value="GH"/>
</dbReference>
<gene>
    <name evidence="9" type="primary">LOC101496619</name>
</gene>
<dbReference type="OrthoDB" id="406864at2759"/>
<dbReference type="STRING" id="3827.A0A1S2XRB0"/>
<dbReference type="EC" id="3.2.1.55" evidence="3"/>
<sequence>MTFSKASCSSILRLYLIIVSCIAFQCNADHNHTSTLVIDASDGSGRPIPNTLFGIFFEEINHAGTGGLWAELVNNRGFEAGGTKVPSNIDPWTIVGTESSIVVQTELNSCFERNKVALRIDVLCDYCSSDGVGISNPGFWGMNIVEGRKYKVVLFVRSIGPLNMKVSFRKAAGGQILASSNIKGSALEVSKWKRMETTLVAHASSSNSVLTLTTTQKGKIWLDQISAMPLDTFKGHGFRSDLVDMIVQLKPAFLRFPGGCFIEGHRLKNAFRWKDSVGPWEQRPGHFGDVWNYWTDNGFGYFEGLQLAEDIGARPVWVFNNGISHTDEVDTRVIAPFVQEALDGIEFARGTSTSKWGSLRASMGHPQPFDLKYVGVGNEDCEKLNYHGNYLAFYYAIRQAYPDIQIISNCDASVRPLAHPADLYDYHTYPNDARHMFSNAHVFDKTPRHGPKAFVSEYALVGDNQARHGTLLGAVSEAGFLIGLETNSDHVVMASYAPLFVNANDRKWNPDAIVFNSNGAYGTPSYWVQYMFRESNGATFLNSQLQTTDPNSVVASAILLQNPQNKKTYLKIKIANIGNNQVNLKISIKGFGSSNPSESTKTILTSEHALDENSFSNPKKITPQQSQLQSSGNEMNVIIPPISLTVLDMFR</sequence>
<dbReference type="Gene3D" id="2.60.40.1180">
    <property type="entry name" value="Golgi alpha-mannosidase II"/>
    <property type="match status" value="1"/>
</dbReference>